<keyword evidence="5" id="KW-1185">Reference proteome</keyword>
<evidence type="ECO:0000313" key="4">
    <source>
        <dbReference type="EMBL" id="MCU7553366.1"/>
    </source>
</evidence>
<dbReference type="RefSeq" id="WP_262992069.1">
    <property type="nucleotide sequence ID" value="NZ_JAOTJC010000004.1"/>
</dbReference>
<dbReference type="Proteomes" id="UP001209257">
    <property type="component" value="Unassembled WGS sequence"/>
</dbReference>
<feature type="transmembrane region" description="Helical" evidence="1">
    <location>
        <begin position="239"/>
        <end position="261"/>
    </location>
</feature>
<dbReference type="Gene3D" id="3.40.50.410">
    <property type="entry name" value="von Willebrand factor, type A domain"/>
    <property type="match status" value="1"/>
</dbReference>
<keyword evidence="1" id="KW-0812">Transmembrane</keyword>
<gene>
    <name evidence="4" type="ORF">OCL06_02000</name>
</gene>
<feature type="signal peptide" evidence="2">
    <location>
        <begin position="1"/>
        <end position="22"/>
    </location>
</feature>
<dbReference type="SUPFAM" id="SSF53300">
    <property type="entry name" value="vWA-like"/>
    <property type="match status" value="1"/>
</dbReference>
<accession>A0ABT2VJG2</accession>
<dbReference type="InterPro" id="IPR002035">
    <property type="entry name" value="VWF_A"/>
</dbReference>
<name>A0ABT2VJG2_9ALTE</name>
<organism evidence="4 5">
    <name type="scientific">Alteromonas salexigens</name>
    <dbReference type="NCBI Taxonomy" id="2982530"/>
    <lineage>
        <taxon>Bacteria</taxon>
        <taxon>Pseudomonadati</taxon>
        <taxon>Pseudomonadota</taxon>
        <taxon>Gammaproteobacteria</taxon>
        <taxon>Alteromonadales</taxon>
        <taxon>Alteromonadaceae</taxon>
        <taxon>Alteromonas/Salinimonas group</taxon>
        <taxon>Alteromonas</taxon>
    </lineage>
</organism>
<comment type="caution">
    <text evidence="4">The sequence shown here is derived from an EMBL/GenBank/DDBJ whole genome shotgun (WGS) entry which is preliminary data.</text>
</comment>
<proteinExistence type="predicted"/>
<dbReference type="PROSITE" id="PS50234">
    <property type="entry name" value="VWFA"/>
    <property type="match status" value="1"/>
</dbReference>
<dbReference type="InterPro" id="IPR036465">
    <property type="entry name" value="vWFA_dom_sf"/>
</dbReference>
<keyword evidence="2" id="KW-0732">Signal</keyword>
<evidence type="ECO:0000259" key="3">
    <source>
        <dbReference type="PROSITE" id="PS50234"/>
    </source>
</evidence>
<sequence>MKNLISLVIVTLLAVWSAKADAALIQSDIVIFMDESGSMGNDDDGGNYTNRLTSNIFSNLNFFNSSLTERDIEAHYAIVGFGGASGIRLLTDNFVSAATAMNDAKAIENTGNEENAFDAVGVALDEIWLFNDPLLTFTQGALKNFILFTDEVDNSQFASQGDVSGWLDQHETFFNTVLPGGENSLLTEFTTLANTTGGNAFDLNSLLTDSQQAAQAFMSNLGQVKANELVCQNNPNACMVTVSSPATSGLLLSAFAAVLFFGRRKVADTRFVCR</sequence>
<reference evidence="5" key="1">
    <citation type="submission" date="2023-07" db="EMBL/GenBank/DDBJ databases">
        <title>Study on multiphase classification of strain Alteromonas salexigens isolated from the Yellow Sea.</title>
        <authorList>
            <person name="Sun L."/>
        </authorList>
    </citation>
    <scope>NUCLEOTIDE SEQUENCE [LARGE SCALE GENOMIC DNA]</scope>
    <source>
        <strain evidence="5">ASW11-19</strain>
    </source>
</reference>
<evidence type="ECO:0000256" key="2">
    <source>
        <dbReference type="SAM" id="SignalP"/>
    </source>
</evidence>
<protein>
    <recommendedName>
        <fullName evidence="3">VWFA domain-containing protein</fullName>
    </recommendedName>
</protein>
<evidence type="ECO:0000313" key="5">
    <source>
        <dbReference type="Proteomes" id="UP001209257"/>
    </source>
</evidence>
<dbReference type="EMBL" id="JAOTJC010000004">
    <property type="protein sequence ID" value="MCU7553366.1"/>
    <property type="molecule type" value="Genomic_DNA"/>
</dbReference>
<keyword evidence="1" id="KW-1133">Transmembrane helix</keyword>
<evidence type="ECO:0000256" key="1">
    <source>
        <dbReference type="SAM" id="Phobius"/>
    </source>
</evidence>
<feature type="domain" description="VWFA" evidence="3">
    <location>
        <begin position="28"/>
        <end position="221"/>
    </location>
</feature>
<keyword evidence="1" id="KW-0472">Membrane</keyword>
<feature type="chain" id="PRO_5046467880" description="VWFA domain-containing protein" evidence="2">
    <location>
        <begin position="23"/>
        <end position="274"/>
    </location>
</feature>